<evidence type="ECO:0000313" key="2">
    <source>
        <dbReference type="EMBL" id="CAA2962960.1"/>
    </source>
</evidence>
<accession>A0A8S0Q7S3</accession>
<dbReference type="Gene3D" id="1.25.10.10">
    <property type="entry name" value="Leucine-rich Repeat Variant"/>
    <property type="match status" value="1"/>
</dbReference>
<dbReference type="InterPro" id="IPR016024">
    <property type="entry name" value="ARM-type_fold"/>
</dbReference>
<dbReference type="PANTHER" id="PTHR17695:SF11">
    <property type="entry name" value="SMALL SUBUNIT PROCESSOME COMPONENT 20 HOMOLOG"/>
    <property type="match status" value="1"/>
</dbReference>
<name>A0A8S0Q7S3_OLEEU</name>
<dbReference type="GO" id="GO:0032040">
    <property type="term" value="C:small-subunit processome"/>
    <property type="evidence" value="ECO:0007669"/>
    <property type="project" value="TreeGrafter"/>
</dbReference>
<dbReference type="PANTHER" id="PTHR17695">
    <property type="entry name" value="SMALL SUBUNIT PROCESSOME COMPONENT 20 HOMOLOG"/>
    <property type="match status" value="1"/>
</dbReference>
<dbReference type="SUPFAM" id="SSF48371">
    <property type="entry name" value="ARM repeat"/>
    <property type="match status" value="1"/>
</dbReference>
<comment type="caution">
    <text evidence="2">The sequence shown here is derived from an EMBL/GenBank/DDBJ whole genome shotgun (WGS) entry which is preliminary data.</text>
</comment>
<proteinExistence type="predicted"/>
<feature type="domain" description="U3 small nucleolar RNA-associated protein 20" evidence="1">
    <location>
        <begin position="38"/>
        <end position="153"/>
    </location>
</feature>
<dbReference type="AlphaFoldDB" id="A0A8S0Q7S3"/>
<protein>
    <submittedName>
        <fullName evidence="2">Small subunit processome component 20 homolog</fullName>
    </submittedName>
</protein>
<evidence type="ECO:0000259" key="1">
    <source>
        <dbReference type="Pfam" id="PF20416"/>
    </source>
</evidence>
<dbReference type="OrthoDB" id="360653at2759"/>
<dbReference type="Proteomes" id="UP000594638">
    <property type="component" value="Unassembled WGS sequence"/>
</dbReference>
<dbReference type="GO" id="GO:0030686">
    <property type="term" value="C:90S preribosome"/>
    <property type="evidence" value="ECO:0007669"/>
    <property type="project" value="TreeGrafter"/>
</dbReference>
<reference evidence="2 3" key="1">
    <citation type="submission" date="2019-12" db="EMBL/GenBank/DDBJ databases">
        <authorList>
            <person name="Alioto T."/>
            <person name="Alioto T."/>
            <person name="Gomez Garrido J."/>
        </authorList>
    </citation>
    <scope>NUCLEOTIDE SEQUENCE [LARGE SCALE GENOMIC DNA]</scope>
</reference>
<sequence>MEGHAPIHARWTEVRAQDRGNWLEGSVDDTYGGILSEDRLESVRDESRSALAACLKELGLEYLQFIVNVLKGILKRGYELHVLGYTLNFILSKFLLNPVCGKLDYCLEDLLSIIENDILGDVSEEREVGKIATKMKETRKQNSVHLQKHLTQKVLNHIAAGIERNPSVKQTELIIFTYGLIEDGINNEYNEYENSYVPKASKLDRVEECRQISNSNGLFSHLITAFALGLLQNYMKNLKLNKKDEDLLSMLDSFVSLLCKCLSSKYESITSAGIRCLSPLVRLHLPSLESQGDKIKTSLLAIAQDLVNANTQSMESCIKLLTLLLRSTNVSLSADQLQMFIQFLLFVDLEKNASFVALSLLKAVVH</sequence>
<dbReference type="InterPro" id="IPR011989">
    <property type="entry name" value="ARM-like"/>
</dbReference>
<dbReference type="Pfam" id="PF20416">
    <property type="entry name" value="UTP20"/>
    <property type="match status" value="1"/>
</dbReference>
<dbReference type="EMBL" id="CACTIH010001806">
    <property type="protein sequence ID" value="CAA2962960.1"/>
    <property type="molecule type" value="Genomic_DNA"/>
</dbReference>
<evidence type="ECO:0000313" key="3">
    <source>
        <dbReference type="Proteomes" id="UP000594638"/>
    </source>
</evidence>
<dbReference type="InterPro" id="IPR052575">
    <property type="entry name" value="SSU_processome_comp_20"/>
</dbReference>
<dbReference type="InterPro" id="IPR046523">
    <property type="entry name" value="UTP20_dom"/>
</dbReference>
<organism evidence="2 3">
    <name type="scientific">Olea europaea subsp. europaea</name>
    <dbReference type="NCBI Taxonomy" id="158383"/>
    <lineage>
        <taxon>Eukaryota</taxon>
        <taxon>Viridiplantae</taxon>
        <taxon>Streptophyta</taxon>
        <taxon>Embryophyta</taxon>
        <taxon>Tracheophyta</taxon>
        <taxon>Spermatophyta</taxon>
        <taxon>Magnoliopsida</taxon>
        <taxon>eudicotyledons</taxon>
        <taxon>Gunneridae</taxon>
        <taxon>Pentapetalae</taxon>
        <taxon>asterids</taxon>
        <taxon>lamiids</taxon>
        <taxon>Lamiales</taxon>
        <taxon>Oleaceae</taxon>
        <taxon>Oleeae</taxon>
        <taxon>Olea</taxon>
    </lineage>
</organism>
<dbReference type="Gramene" id="OE9A045430T1">
    <property type="protein sequence ID" value="OE9A045430C1"/>
    <property type="gene ID" value="OE9A045430"/>
</dbReference>
<keyword evidence="3" id="KW-1185">Reference proteome</keyword>
<gene>
    <name evidence="2" type="ORF">OLEA9_A045430</name>
</gene>